<dbReference type="Pfam" id="PF02698">
    <property type="entry name" value="DUF218"/>
    <property type="match status" value="1"/>
</dbReference>
<name>A0A1Q8ZTX3_9HYPH</name>
<evidence type="ECO:0000313" key="4">
    <source>
        <dbReference type="Proteomes" id="UP000186894"/>
    </source>
</evidence>
<dbReference type="InterPro" id="IPR051599">
    <property type="entry name" value="Cell_Envelope_Assoc"/>
</dbReference>
<comment type="caution">
    <text evidence="3">The sequence shown here is derived from an EMBL/GenBank/DDBJ whole genome shotgun (WGS) entry which is preliminary data.</text>
</comment>
<dbReference type="GO" id="GO:0043164">
    <property type="term" value="P:Gram-negative-bacterium-type cell wall biogenesis"/>
    <property type="evidence" value="ECO:0007669"/>
    <property type="project" value="TreeGrafter"/>
</dbReference>
<dbReference type="CDD" id="cd06259">
    <property type="entry name" value="YdcF-like"/>
    <property type="match status" value="1"/>
</dbReference>
<dbReference type="PANTHER" id="PTHR30336:SF4">
    <property type="entry name" value="ENVELOPE BIOGENESIS FACTOR ELYC"/>
    <property type="match status" value="1"/>
</dbReference>
<dbReference type="GO" id="GO:0005886">
    <property type="term" value="C:plasma membrane"/>
    <property type="evidence" value="ECO:0007669"/>
    <property type="project" value="TreeGrafter"/>
</dbReference>
<keyword evidence="1" id="KW-0472">Membrane</keyword>
<dbReference type="GO" id="GO:0000270">
    <property type="term" value="P:peptidoglycan metabolic process"/>
    <property type="evidence" value="ECO:0007669"/>
    <property type="project" value="TreeGrafter"/>
</dbReference>
<feature type="transmembrane region" description="Helical" evidence="1">
    <location>
        <begin position="39"/>
        <end position="61"/>
    </location>
</feature>
<feature type="domain" description="DUF218" evidence="2">
    <location>
        <begin position="81"/>
        <end position="246"/>
    </location>
</feature>
<evidence type="ECO:0000313" key="3">
    <source>
        <dbReference type="EMBL" id="OLP45337.1"/>
    </source>
</evidence>
<dbReference type="InterPro" id="IPR003848">
    <property type="entry name" value="DUF218"/>
</dbReference>
<dbReference type="InterPro" id="IPR014729">
    <property type="entry name" value="Rossmann-like_a/b/a_fold"/>
</dbReference>
<evidence type="ECO:0000256" key="1">
    <source>
        <dbReference type="SAM" id="Phobius"/>
    </source>
</evidence>
<dbReference type="OrthoDB" id="9809813at2"/>
<organism evidence="3 4">
    <name type="scientific">Rhizobium oryziradicis</name>
    <dbReference type="NCBI Taxonomy" id="1867956"/>
    <lineage>
        <taxon>Bacteria</taxon>
        <taxon>Pseudomonadati</taxon>
        <taxon>Pseudomonadota</taxon>
        <taxon>Alphaproteobacteria</taxon>
        <taxon>Hyphomicrobiales</taxon>
        <taxon>Rhizobiaceae</taxon>
        <taxon>Rhizobium/Agrobacterium group</taxon>
        <taxon>Rhizobium</taxon>
    </lineage>
</organism>
<gene>
    <name evidence="3" type="ORF">BJF95_18705</name>
</gene>
<accession>A0A1Q8ZTX3</accession>
<dbReference type="PANTHER" id="PTHR30336">
    <property type="entry name" value="INNER MEMBRANE PROTEIN, PROBABLE PERMEASE"/>
    <property type="match status" value="1"/>
</dbReference>
<proteinExistence type="predicted"/>
<dbReference type="AlphaFoldDB" id="A0A1Q8ZTX3"/>
<keyword evidence="1" id="KW-0812">Transmembrane</keyword>
<keyword evidence="4" id="KW-1185">Reference proteome</keyword>
<reference evidence="3 4" key="1">
    <citation type="submission" date="2016-09" db="EMBL/GenBank/DDBJ databases">
        <title>Rhizobium oryziradicis sp. nov., isolated from the root of rice.</title>
        <authorList>
            <person name="Zhao J."/>
            <person name="Zhang X."/>
        </authorList>
    </citation>
    <scope>NUCLEOTIDE SEQUENCE [LARGE SCALE GENOMIC DNA]</scope>
    <source>
        <strain evidence="3 4">N19</strain>
    </source>
</reference>
<keyword evidence="1" id="KW-1133">Transmembrane helix</keyword>
<dbReference type="EMBL" id="MKIM01000025">
    <property type="protein sequence ID" value="OLP45337.1"/>
    <property type="molecule type" value="Genomic_DNA"/>
</dbReference>
<dbReference type="Gene3D" id="3.40.50.620">
    <property type="entry name" value="HUPs"/>
    <property type="match status" value="1"/>
</dbReference>
<dbReference type="RefSeq" id="WP_075639247.1">
    <property type="nucleotide sequence ID" value="NZ_MKIM01000025.1"/>
</dbReference>
<dbReference type="Proteomes" id="UP000186894">
    <property type="component" value="Unassembled WGS sequence"/>
</dbReference>
<evidence type="ECO:0000259" key="2">
    <source>
        <dbReference type="Pfam" id="PF02698"/>
    </source>
</evidence>
<protein>
    <recommendedName>
        <fullName evidence="2">DUF218 domain-containing protein</fullName>
    </recommendedName>
</protein>
<sequence>MFILSKLFWLIAQPLSLAFLLGVSGIVASLSRCPRLGVFSTSLGLLILFVTLYTSAGTVALQALEARFPKAANDPAQVSCMIVLGGAFSNNVNTRRGGFEMGEAADRFVEALRLARNYPEAKILVSGGDGSLSGAYEGDAVTAERFFAAFGINPDRLIRETTSRNTSENITNTKSLLEKAGLQNCLLITSAFHIPRAIGLMRKDGLVATPWPTDYRTDGVTALGLDFTQPTLNAQQTATALREWIGLVAYYLSGKTSALFPAP</sequence>